<dbReference type="PANTHER" id="PTHR30525:SF0">
    <property type="entry name" value="1-DEOXY-D-XYLULOSE 5-PHOSPHATE REDUCTOISOMERASE, CHLOROPLASTIC"/>
    <property type="match status" value="1"/>
</dbReference>
<comment type="pathway">
    <text evidence="1 9">Isoprenoid biosynthesis; isopentenyl diphosphate biosynthesis via DXP pathway; isopentenyl diphosphate from 1-deoxy-D-xylulose 5-phosphate: step 1/6.</text>
</comment>
<feature type="binding site" evidence="9">
    <location>
        <position position="152"/>
    </location>
    <ligand>
        <name>1-deoxy-D-xylulose 5-phosphate</name>
        <dbReference type="ChEBI" id="CHEBI:57792"/>
    </ligand>
</feature>
<dbReference type="InterPro" id="IPR026877">
    <property type="entry name" value="DXPR_C"/>
</dbReference>
<keyword evidence="13" id="KW-0413">Isomerase</keyword>
<comment type="cofactor">
    <cofactor evidence="9">
        <name>Mg(2+)</name>
        <dbReference type="ChEBI" id="CHEBI:18420"/>
    </cofactor>
    <cofactor evidence="9">
        <name>Mn(2+)</name>
        <dbReference type="ChEBI" id="CHEBI:29035"/>
    </cofactor>
</comment>
<organism evidence="13 14">
    <name type="scientific">Roseibium suaedae</name>
    <dbReference type="NCBI Taxonomy" id="735517"/>
    <lineage>
        <taxon>Bacteria</taxon>
        <taxon>Pseudomonadati</taxon>
        <taxon>Pseudomonadota</taxon>
        <taxon>Alphaproteobacteria</taxon>
        <taxon>Hyphomicrobiales</taxon>
        <taxon>Stappiaceae</taxon>
        <taxon>Roseibium</taxon>
    </lineage>
</organism>
<dbReference type="NCBIfam" id="NF009114">
    <property type="entry name" value="PRK12464.1"/>
    <property type="match status" value="1"/>
</dbReference>
<feature type="binding site" evidence="9">
    <location>
        <position position="239"/>
    </location>
    <ligand>
        <name>1-deoxy-D-xylulose 5-phosphate</name>
        <dbReference type="ChEBI" id="CHEBI:57792"/>
    </ligand>
</feature>
<dbReference type="InterPro" id="IPR013512">
    <property type="entry name" value="DXP_reductoisomerase_N"/>
</dbReference>
<dbReference type="SUPFAM" id="SSF69055">
    <property type="entry name" value="1-deoxy-D-xylulose-5-phosphate reductoisomerase, C-terminal domain"/>
    <property type="match status" value="1"/>
</dbReference>
<dbReference type="HAMAP" id="MF_00183">
    <property type="entry name" value="DXP_reductoisom"/>
    <property type="match status" value="1"/>
</dbReference>
<evidence type="ECO:0000259" key="10">
    <source>
        <dbReference type="Pfam" id="PF02670"/>
    </source>
</evidence>
<evidence type="ECO:0000256" key="2">
    <source>
        <dbReference type="ARBA" id="ARBA00006825"/>
    </source>
</evidence>
<feature type="binding site" evidence="9">
    <location>
        <position position="153"/>
    </location>
    <ligand>
        <name>NADPH</name>
        <dbReference type="ChEBI" id="CHEBI:57783"/>
    </ligand>
</feature>
<evidence type="ECO:0000313" key="14">
    <source>
        <dbReference type="Proteomes" id="UP000186002"/>
    </source>
</evidence>
<evidence type="ECO:0000256" key="5">
    <source>
        <dbReference type="ARBA" id="ARBA00023002"/>
    </source>
</evidence>
<dbReference type="Pfam" id="PF02670">
    <property type="entry name" value="DXP_reductoisom"/>
    <property type="match status" value="1"/>
</dbReference>
<dbReference type="Gene3D" id="3.40.50.720">
    <property type="entry name" value="NAD(P)-binding Rossmann-like Domain"/>
    <property type="match status" value="1"/>
</dbReference>
<dbReference type="InterPro" id="IPR036291">
    <property type="entry name" value="NAD(P)-bd_dom_sf"/>
</dbReference>
<feature type="binding site" evidence="9">
    <location>
        <position position="178"/>
    </location>
    <ligand>
        <name>1-deoxy-D-xylulose 5-phosphate</name>
        <dbReference type="ChEBI" id="CHEBI:57792"/>
    </ligand>
</feature>
<feature type="binding site" evidence="9">
    <location>
        <position position="245"/>
    </location>
    <ligand>
        <name>1-deoxy-D-xylulose 5-phosphate</name>
        <dbReference type="ChEBI" id="CHEBI:57792"/>
    </ligand>
</feature>
<feature type="binding site" evidence="9">
    <location>
        <position position="232"/>
    </location>
    <ligand>
        <name>NADPH</name>
        <dbReference type="ChEBI" id="CHEBI:57783"/>
    </ligand>
</feature>
<feature type="binding site" evidence="9">
    <location>
        <position position="179"/>
    </location>
    <ligand>
        <name>Mn(2+)</name>
        <dbReference type="ChEBI" id="CHEBI:29035"/>
    </ligand>
</feature>
<dbReference type="GO" id="GO:0016853">
    <property type="term" value="F:isomerase activity"/>
    <property type="evidence" value="ECO:0007669"/>
    <property type="project" value="UniProtKB-KW"/>
</dbReference>
<dbReference type="EMBL" id="FRBW01000007">
    <property type="protein sequence ID" value="SHN15478.1"/>
    <property type="molecule type" value="Genomic_DNA"/>
</dbReference>
<feature type="binding site" evidence="9">
    <location>
        <position position="244"/>
    </location>
    <ligand>
        <name>1-deoxy-D-xylulose 5-phosphate</name>
        <dbReference type="ChEBI" id="CHEBI:57792"/>
    </ligand>
</feature>
<feature type="binding site" evidence="9">
    <location>
        <position position="40"/>
    </location>
    <ligand>
        <name>NADPH</name>
        <dbReference type="ChEBI" id="CHEBI:57783"/>
    </ligand>
</feature>
<comment type="similarity">
    <text evidence="2 9">Belongs to the DXR family.</text>
</comment>
<keyword evidence="4 9" id="KW-0521">NADP</keyword>
<dbReference type="PANTHER" id="PTHR30525">
    <property type="entry name" value="1-DEOXY-D-XYLULOSE 5-PHOSPHATE REDUCTOISOMERASE"/>
    <property type="match status" value="1"/>
</dbReference>
<dbReference type="GO" id="GO:0030145">
    <property type="term" value="F:manganese ion binding"/>
    <property type="evidence" value="ECO:0007669"/>
    <property type="project" value="TreeGrafter"/>
</dbReference>
<sequence>MTKDRVMDTPMTTGARDVAAGAFDPLFARAVQKVTVLGATGSVGQSTLDVIARHPDRFEVEALVANSNVAELARLARLVGAKLAVVSSEAHGPALRDALEGSGIETAWGAQAVLEAVDRPADVVLGAIVGFAGLEPTLRALKAGRSLALANKECLVCAGDLFMSEVERHDVTLLPVDSEHSAIFQVFEAENAGQVEKIILTASGGPFRTWSLDAMQSATVAQALKHPNWDMGSRITIDSATMMNKGFEVIEAFHLFPLGAEQLDVLVHPQSVIHGLVQYKDGSLLAQLGSPDMRTPIAHCLAWPERMSVPVERLDLAAIVSLSFEAPDLIRFPALRLAQEAMRRGGGATAVLNAADEVAVAAFLNGRIGFMDIPASVEATLEAMEPRYGASAPMRIEDVAALDQEARAICGTWIAARAS</sequence>
<feature type="binding site" evidence="9">
    <location>
        <position position="179"/>
    </location>
    <ligand>
        <name>1-deoxy-D-xylulose 5-phosphate</name>
        <dbReference type="ChEBI" id="CHEBI:57792"/>
    </ligand>
</feature>
<dbReference type="Proteomes" id="UP000186002">
    <property type="component" value="Unassembled WGS sequence"/>
</dbReference>
<dbReference type="STRING" id="735517.SAMN05444272_4369"/>
<dbReference type="SUPFAM" id="SSF55347">
    <property type="entry name" value="Glyceraldehyde-3-phosphate dehydrogenase-like, C-terminal domain"/>
    <property type="match status" value="1"/>
</dbReference>
<dbReference type="PIRSF" id="PIRSF006205">
    <property type="entry name" value="Dxp_reductismrs"/>
    <property type="match status" value="1"/>
</dbReference>
<feature type="binding site" evidence="9">
    <location>
        <position position="226"/>
    </location>
    <ligand>
        <name>1-deoxy-D-xylulose 5-phosphate</name>
        <dbReference type="ChEBI" id="CHEBI:57792"/>
    </ligand>
</feature>
<evidence type="ECO:0000256" key="6">
    <source>
        <dbReference type="ARBA" id="ARBA00023211"/>
    </source>
</evidence>
<dbReference type="EC" id="1.1.1.267" evidence="9"/>
<proteinExistence type="inferred from homology"/>
<dbReference type="InterPro" id="IPR013644">
    <property type="entry name" value="DXP_reductoisomerase_C"/>
</dbReference>
<dbReference type="Pfam" id="PF08436">
    <property type="entry name" value="DXP_redisom_C"/>
    <property type="match status" value="1"/>
</dbReference>
<keyword evidence="14" id="KW-1185">Reference proteome</keyword>
<comment type="function">
    <text evidence="9">Catalyzes the NADPH-dependent rearrangement and reduction of 1-deoxy-D-xylulose-5-phosphate (DXP) to 2-C-methyl-D-erythritol 4-phosphate (MEP).</text>
</comment>
<feature type="domain" description="1-deoxy-D-xylulose 5-phosphate reductoisomerase C-terminal" evidence="11">
    <location>
        <begin position="173"/>
        <end position="256"/>
    </location>
</feature>
<dbReference type="NCBIfam" id="TIGR00243">
    <property type="entry name" value="Dxr"/>
    <property type="match status" value="1"/>
</dbReference>
<evidence type="ECO:0000256" key="4">
    <source>
        <dbReference type="ARBA" id="ARBA00022857"/>
    </source>
</evidence>
<feature type="binding site" evidence="9">
    <location>
        <position position="68"/>
    </location>
    <ligand>
        <name>NADPH</name>
        <dbReference type="ChEBI" id="CHEBI:57783"/>
    </ligand>
</feature>
<feature type="binding site" evidence="9">
    <location>
        <position position="177"/>
    </location>
    <ligand>
        <name>Mn(2+)</name>
        <dbReference type="ChEBI" id="CHEBI:29035"/>
    </ligand>
</feature>
<accession>A0A1M7PFF8</accession>
<dbReference type="GO" id="GO:0070402">
    <property type="term" value="F:NADPH binding"/>
    <property type="evidence" value="ECO:0007669"/>
    <property type="project" value="InterPro"/>
</dbReference>
<name>A0A1M7PFF8_9HYPH</name>
<gene>
    <name evidence="9" type="primary">dxr</name>
    <name evidence="13" type="ORF">SAMN05444272_4369</name>
</gene>
<dbReference type="InterPro" id="IPR003821">
    <property type="entry name" value="DXP_reductoisomerase"/>
</dbReference>
<evidence type="ECO:0000259" key="12">
    <source>
        <dbReference type="Pfam" id="PF13288"/>
    </source>
</evidence>
<dbReference type="SUPFAM" id="SSF51735">
    <property type="entry name" value="NAD(P)-binding Rossmann-fold domains"/>
    <property type="match status" value="1"/>
</dbReference>
<comment type="catalytic activity">
    <reaction evidence="8">
        <text>2-C-methyl-D-erythritol 4-phosphate + NADP(+) = 1-deoxy-D-xylulose 5-phosphate + NADPH + H(+)</text>
        <dbReference type="Rhea" id="RHEA:13717"/>
        <dbReference type="ChEBI" id="CHEBI:15378"/>
        <dbReference type="ChEBI" id="CHEBI:57783"/>
        <dbReference type="ChEBI" id="CHEBI:57792"/>
        <dbReference type="ChEBI" id="CHEBI:58262"/>
        <dbReference type="ChEBI" id="CHEBI:58349"/>
        <dbReference type="EC" id="1.1.1.267"/>
    </reaction>
    <physiologicalReaction direction="right-to-left" evidence="8">
        <dbReference type="Rhea" id="RHEA:13719"/>
    </physiologicalReaction>
</comment>
<evidence type="ECO:0000256" key="8">
    <source>
        <dbReference type="ARBA" id="ARBA00048543"/>
    </source>
</evidence>
<feature type="binding site" evidence="9">
    <location>
        <position position="151"/>
    </location>
    <ligand>
        <name>NADPH</name>
        <dbReference type="ChEBI" id="CHEBI:57783"/>
    </ligand>
</feature>
<feature type="domain" description="DXP reductoisomerase C-terminal" evidence="12">
    <location>
        <begin position="288"/>
        <end position="408"/>
    </location>
</feature>
<feature type="binding site" evidence="9">
    <location>
        <position position="41"/>
    </location>
    <ligand>
        <name>NADPH</name>
        <dbReference type="ChEBI" id="CHEBI:57783"/>
    </ligand>
</feature>
<dbReference type="InterPro" id="IPR036169">
    <property type="entry name" value="DXPR_C_sf"/>
</dbReference>
<evidence type="ECO:0000259" key="11">
    <source>
        <dbReference type="Pfam" id="PF08436"/>
    </source>
</evidence>
<keyword evidence="6 9" id="KW-0464">Manganese</keyword>
<reference evidence="13 14" key="1">
    <citation type="submission" date="2016-11" db="EMBL/GenBank/DDBJ databases">
        <authorList>
            <person name="Jaros S."/>
            <person name="Januszkiewicz K."/>
            <person name="Wedrychowicz H."/>
        </authorList>
    </citation>
    <scope>NUCLEOTIDE SEQUENCE [LARGE SCALE GENOMIC DNA]</scope>
    <source>
        <strain evidence="13 14">DSM 22153</strain>
    </source>
</reference>
<evidence type="ECO:0000256" key="1">
    <source>
        <dbReference type="ARBA" id="ARBA00005094"/>
    </source>
</evidence>
<protein>
    <recommendedName>
        <fullName evidence="9">1-deoxy-D-xylulose 5-phosphate reductoisomerase</fullName>
        <shortName evidence="9">DXP reductoisomerase</shortName>
        <ecNumber evidence="9">1.1.1.267</ecNumber>
    </recommendedName>
    <alternativeName>
        <fullName evidence="9">1-deoxyxylulose-5-phosphate reductoisomerase</fullName>
    </alternativeName>
    <alternativeName>
        <fullName evidence="9">2-C-methyl-D-erythritol 4-phosphate synthase</fullName>
    </alternativeName>
</protein>
<keyword evidence="9" id="KW-0460">Magnesium</keyword>
<evidence type="ECO:0000256" key="3">
    <source>
        <dbReference type="ARBA" id="ARBA00022723"/>
    </source>
</evidence>
<feature type="binding site" evidence="9">
    <location>
        <position position="203"/>
    </location>
    <ligand>
        <name>1-deoxy-D-xylulose 5-phosphate</name>
        <dbReference type="ChEBI" id="CHEBI:57792"/>
    </ligand>
</feature>
<feature type="domain" description="1-deoxy-D-xylulose 5-phosphate reductoisomerase N-terminal" evidence="10">
    <location>
        <begin position="34"/>
        <end position="159"/>
    </location>
</feature>
<feature type="binding site" evidence="9">
    <location>
        <position position="248"/>
    </location>
    <ligand>
        <name>1-deoxy-D-xylulose 5-phosphate</name>
        <dbReference type="ChEBI" id="CHEBI:57792"/>
    </ligand>
</feature>
<keyword evidence="3 9" id="KW-0479">Metal-binding</keyword>
<evidence type="ECO:0000256" key="7">
    <source>
        <dbReference type="ARBA" id="ARBA00023229"/>
    </source>
</evidence>
<dbReference type="FunFam" id="3.40.50.720:FF:000045">
    <property type="entry name" value="1-deoxy-D-xylulose 5-phosphate reductoisomerase"/>
    <property type="match status" value="1"/>
</dbReference>
<evidence type="ECO:0000313" key="13">
    <source>
        <dbReference type="EMBL" id="SHN15478.1"/>
    </source>
</evidence>
<comment type="caution">
    <text evidence="9">Lacks conserved residue(s) required for the propagation of feature annotation.</text>
</comment>
<feature type="binding site" evidence="9">
    <location>
        <position position="42"/>
    </location>
    <ligand>
        <name>NADPH</name>
        <dbReference type="ChEBI" id="CHEBI:57783"/>
    </ligand>
</feature>
<keyword evidence="7 9" id="KW-0414">Isoprene biosynthesis</keyword>
<dbReference type="GO" id="GO:0030604">
    <property type="term" value="F:1-deoxy-D-xylulose-5-phosphate reductoisomerase activity"/>
    <property type="evidence" value="ECO:0007669"/>
    <property type="project" value="UniProtKB-UniRule"/>
</dbReference>
<evidence type="ECO:0000256" key="9">
    <source>
        <dbReference type="HAMAP-Rule" id="MF_00183"/>
    </source>
</evidence>
<dbReference type="GO" id="GO:0051484">
    <property type="term" value="P:isopentenyl diphosphate biosynthetic process, methylerythritol 4-phosphate pathway involved in terpenoid biosynthetic process"/>
    <property type="evidence" value="ECO:0007669"/>
    <property type="project" value="TreeGrafter"/>
</dbReference>
<dbReference type="UniPathway" id="UPA00056">
    <property type="reaction ID" value="UER00092"/>
</dbReference>
<dbReference type="Pfam" id="PF13288">
    <property type="entry name" value="DXPR_C"/>
    <property type="match status" value="1"/>
</dbReference>
<dbReference type="Gene3D" id="1.10.1740.10">
    <property type="match status" value="1"/>
</dbReference>
<dbReference type="AlphaFoldDB" id="A0A1M7PFF8"/>
<feature type="binding site" evidence="9">
    <location>
        <position position="248"/>
    </location>
    <ligand>
        <name>Mn(2+)</name>
        <dbReference type="ChEBI" id="CHEBI:29035"/>
    </ligand>
</feature>
<feature type="binding site" evidence="9">
    <location>
        <position position="43"/>
    </location>
    <ligand>
        <name>NADPH</name>
        <dbReference type="ChEBI" id="CHEBI:57783"/>
    </ligand>
</feature>
<keyword evidence="5 9" id="KW-0560">Oxidoreductase</keyword>